<evidence type="ECO:0000259" key="2">
    <source>
        <dbReference type="Pfam" id="PF00188"/>
    </source>
</evidence>
<feature type="domain" description="SCP" evidence="2">
    <location>
        <begin position="5"/>
        <end position="108"/>
    </location>
</feature>
<comment type="caution">
    <text evidence="3">The sequence shown here is derived from an EMBL/GenBank/DDBJ whole genome shotgun (WGS) entry which is preliminary data.</text>
</comment>
<dbReference type="Proteomes" id="UP000229740">
    <property type="component" value="Unassembled WGS sequence"/>
</dbReference>
<dbReference type="InterPro" id="IPR035940">
    <property type="entry name" value="CAP_sf"/>
</dbReference>
<accession>A0A2G6E0A3</accession>
<protein>
    <recommendedName>
        <fullName evidence="2">SCP domain-containing protein</fullName>
    </recommendedName>
</protein>
<dbReference type="AlphaFoldDB" id="A0A2G6E0A3"/>
<evidence type="ECO:0000313" key="4">
    <source>
        <dbReference type="Proteomes" id="UP000229740"/>
    </source>
</evidence>
<organism evidence="3 4">
    <name type="scientific">candidate division KSB3 bacterium</name>
    <dbReference type="NCBI Taxonomy" id="2044937"/>
    <lineage>
        <taxon>Bacteria</taxon>
        <taxon>candidate division KSB3</taxon>
    </lineage>
</organism>
<dbReference type="PANTHER" id="PTHR31157:SF1">
    <property type="entry name" value="SCP DOMAIN-CONTAINING PROTEIN"/>
    <property type="match status" value="1"/>
</dbReference>
<reference evidence="3 4" key="1">
    <citation type="submission" date="2017-10" db="EMBL/GenBank/DDBJ databases">
        <title>Novel microbial diversity and functional potential in the marine mammal oral microbiome.</title>
        <authorList>
            <person name="Dudek N.K."/>
            <person name="Sun C.L."/>
            <person name="Burstein D."/>
            <person name="Kantor R.S."/>
            <person name="Aliaga Goltsman D.S."/>
            <person name="Bik E.M."/>
            <person name="Thomas B.C."/>
            <person name="Banfield J.F."/>
            <person name="Relman D.A."/>
        </authorList>
    </citation>
    <scope>NUCLEOTIDE SEQUENCE [LARGE SCALE GENOMIC DNA]</scope>
    <source>
        <strain evidence="3">DOLZORAL124_49_17</strain>
    </source>
</reference>
<dbReference type="SUPFAM" id="SSF55797">
    <property type="entry name" value="PR-1-like"/>
    <property type="match status" value="1"/>
</dbReference>
<name>A0A2G6E0A3_9BACT</name>
<evidence type="ECO:0000313" key="3">
    <source>
        <dbReference type="EMBL" id="PID55519.1"/>
    </source>
</evidence>
<feature type="region of interest" description="Disordered" evidence="1">
    <location>
        <begin position="1"/>
        <end position="37"/>
    </location>
</feature>
<dbReference type="Gene3D" id="3.40.33.10">
    <property type="entry name" value="CAP"/>
    <property type="match status" value="1"/>
</dbReference>
<dbReference type="CDD" id="cd05379">
    <property type="entry name" value="CAP_bacterial"/>
    <property type="match status" value="1"/>
</dbReference>
<gene>
    <name evidence="3" type="ORF">CSB45_15625</name>
</gene>
<dbReference type="PANTHER" id="PTHR31157">
    <property type="entry name" value="SCP DOMAIN-CONTAINING PROTEIN"/>
    <property type="match status" value="1"/>
</dbReference>
<dbReference type="Pfam" id="PF00188">
    <property type="entry name" value="CAP"/>
    <property type="match status" value="1"/>
</dbReference>
<evidence type="ECO:0000256" key="1">
    <source>
        <dbReference type="SAM" id="MobiDB-lite"/>
    </source>
</evidence>
<sequence>MQQPSRGLSRAAEDHALDQAKTGRVGHAGSDGSAPFERMNRYGKWQRSAGENISYGSSDGLAIVLQLLIDDGVPSRGHRKNILSPAFKKVGVGLERHSRYGMTCVMDYAGDYTEGESKGE</sequence>
<dbReference type="InterPro" id="IPR014044">
    <property type="entry name" value="CAP_dom"/>
</dbReference>
<proteinExistence type="predicted"/>
<dbReference type="EMBL" id="PDPS01000081">
    <property type="protein sequence ID" value="PID55519.1"/>
    <property type="molecule type" value="Genomic_DNA"/>
</dbReference>